<dbReference type="EMBL" id="CAADFG010000057">
    <property type="protein sequence ID" value="VFJ93484.1"/>
    <property type="molecule type" value="Genomic_DNA"/>
</dbReference>
<accession>A0A450UP25</accession>
<reference evidence="3" key="1">
    <citation type="submission" date="2019-02" db="EMBL/GenBank/DDBJ databases">
        <authorList>
            <person name="Gruber-Vodicka R. H."/>
            <person name="Seah K. B. B."/>
        </authorList>
    </citation>
    <scope>NUCLEOTIDE SEQUENCE</scope>
    <source>
        <strain evidence="4">BECK_SA2B12</strain>
        <strain evidence="2">BECK_SA2B15</strain>
        <strain evidence="3">BECK_SA2B20</strain>
    </source>
</reference>
<dbReference type="EMBL" id="CAADFI010000059">
    <property type="protein sequence ID" value="VFJ94302.1"/>
    <property type="molecule type" value="Genomic_DNA"/>
</dbReference>
<dbReference type="EMBL" id="CAADFJ010000055">
    <property type="protein sequence ID" value="VFK00920.1"/>
    <property type="molecule type" value="Genomic_DNA"/>
</dbReference>
<keyword evidence="1" id="KW-0472">Membrane</keyword>
<evidence type="ECO:0000313" key="4">
    <source>
        <dbReference type="EMBL" id="VFK00920.1"/>
    </source>
</evidence>
<keyword evidence="1" id="KW-1133">Transmembrane helix</keyword>
<feature type="transmembrane region" description="Helical" evidence="1">
    <location>
        <begin position="6"/>
        <end position="26"/>
    </location>
</feature>
<organism evidence="3">
    <name type="scientific">Candidatus Kentrum eta</name>
    <dbReference type="NCBI Taxonomy" id="2126337"/>
    <lineage>
        <taxon>Bacteria</taxon>
        <taxon>Pseudomonadati</taxon>
        <taxon>Pseudomonadota</taxon>
        <taxon>Gammaproteobacteria</taxon>
        <taxon>Candidatus Kentrum</taxon>
    </lineage>
</organism>
<dbReference type="Pfam" id="PF06097">
    <property type="entry name" value="DUF945"/>
    <property type="match status" value="1"/>
</dbReference>
<dbReference type="InterPro" id="IPR010352">
    <property type="entry name" value="DUF945"/>
</dbReference>
<keyword evidence="1" id="KW-0812">Transmembrane</keyword>
<dbReference type="AlphaFoldDB" id="A0A450UP25"/>
<protein>
    <submittedName>
        <fullName evidence="3">Uncharacterized protein</fullName>
    </submittedName>
</protein>
<name>A0A450UP25_9GAMM</name>
<evidence type="ECO:0000313" key="3">
    <source>
        <dbReference type="EMBL" id="VFJ94302.1"/>
    </source>
</evidence>
<evidence type="ECO:0000313" key="2">
    <source>
        <dbReference type="EMBL" id="VFJ93484.1"/>
    </source>
</evidence>
<gene>
    <name evidence="2" type="ORF">BECKH772A_GA0070896_100578</name>
    <name evidence="3" type="ORF">BECKH772B_GA0070898_100597</name>
    <name evidence="4" type="ORF">BECKH772C_GA0070978_100558</name>
</gene>
<evidence type="ECO:0000256" key="1">
    <source>
        <dbReference type="SAM" id="Phobius"/>
    </source>
</evidence>
<sequence>MKKTAIIVSLTILVGIVSFVGTSYWIGREAKIRYMDVVTRIIDSDPLSGAMKVVDTHWDSGWFRSKSVQKVRVTTEGFDDLHAESPDRNGDREGASRVFELVHTIHHGPFPLVSPYALALAAVETELRIPPDKWPDFREAFGDILLLTAGTTIDFDDNSHSQITVPSLSYMGPDLPVDLAWQGLEGTITLSPGTQVYSGHLSSGEWRIDDKEDEFSATLGDITISWQMRYAASGAMLGSIEMSLGVLDINVEEEFFRI</sequence>
<proteinExistence type="predicted"/>